<dbReference type="PANTHER" id="PTHR46211">
    <property type="entry name" value="GLYCEROPHOSPHORYL DIESTER PHOSPHODIESTERASE"/>
    <property type="match status" value="1"/>
</dbReference>
<evidence type="ECO:0000313" key="2">
    <source>
        <dbReference type="EMBL" id="NBG87713.1"/>
    </source>
</evidence>
<dbReference type="PROSITE" id="PS51704">
    <property type="entry name" value="GP_PDE"/>
    <property type="match status" value="1"/>
</dbReference>
<protein>
    <submittedName>
        <fullName evidence="2">Glycerophosphodiester phosphodiesterase</fullName>
    </submittedName>
</protein>
<dbReference type="InterPro" id="IPR017946">
    <property type="entry name" value="PLC-like_Pdiesterase_TIM-brl"/>
</dbReference>
<dbReference type="InterPro" id="IPR030395">
    <property type="entry name" value="GP_PDE_dom"/>
</dbReference>
<keyword evidence="3" id="KW-1185">Reference proteome</keyword>
<comment type="caution">
    <text evidence="2">The sequence shown here is derived from an EMBL/GenBank/DDBJ whole genome shotgun (WGS) entry which is preliminary data.</text>
</comment>
<name>A0AA43XJ17_9CLOT</name>
<dbReference type="Pfam" id="PF03009">
    <property type="entry name" value="GDPD"/>
    <property type="match status" value="1"/>
</dbReference>
<evidence type="ECO:0000313" key="3">
    <source>
        <dbReference type="Proteomes" id="UP000449710"/>
    </source>
</evidence>
<dbReference type="SUPFAM" id="SSF51695">
    <property type="entry name" value="PLC-like phosphodiesterases"/>
    <property type="match status" value="1"/>
</dbReference>
<dbReference type="Gene3D" id="3.20.20.190">
    <property type="entry name" value="Phosphatidylinositol (PI) phosphodiesterase"/>
    <property type="match status" value="1"/>
</dbReference>
<accession>A0AA43XJ17</accession>
<gene>
    <name evidence="2" type="ORF">ISALK_04290</name>
</gene>
<dbReference type="GO" id="GO:0006629">
    <property type="term" value="P:lipid metabolic process"/>
    <property type="evidence" value="ECO:0007669"/>
    <property type="project" value="InterPro"/>
</dbReference>
<dbReference type="AlphaFoldDB" id="A0AA43XJ17"/>
<dbReference type="Proteomes" id="UP000449710">
    <property type="component" value="Unassembled WGS sequence"/>
</dbReference>
<evidence type="ECO:0000259" key="1">
    <source>
        <dbReference type="PROSITE" id="PS51704"/>
    </source>
</evidence>
<proteinExistence type="predicted"/>
<reference evidence="2 3" key="1">
    <citation type="submission" date="2019-04" db="EMBL/GenBank/DDBJ databases">
        <title>Isachenkonia alkalipeptolytica gen. nov. sp. nov. a new anaerobic, alkiliphilic organothrophic bacterium capable to reduce synthesized ferrihydrite isolated from a soda lake.</title>
        <authorList>
            <person name="Toshchakov S.V."/>
            <person name="Zavarzina D.G."/>
            <person name="Zhilina T.N."/>
            <person name="Kostrikina N.A."/>
            <person name="Kublanov I.V."/>
        </authorList>
    </citation>
    <scope>NUCLEOTIDE SEQUENCE [LARGE SCALE GENOMIC DNA]</scope>
    <source>
        <strain evidence="2 3">Z-1701</strain>
    </source>
</reference>
<dbReference type="EMBL" id="SUMG01000003">
    <property type="protein sequence ID" value="NBG87713.1"/>
    <property type="molecule type" value="Genomic_DNA"/>
</dbReference>
<organism evidence="2 3">
    <name type="scientific">Isachenkonia alkalipeptolytica</name>
    <dbReference type="NCBI Taxonomy" id="2565777"/>
    <lineage>
        <taxon>Bacteria</taxon>
        <taxon>Bacillati</taxon>
        <taxon>Bacillota</taxon>
        <taxon>Clostridia</taxon>
        <taxon>Eubacteriales</taxon>
        <taxon>Clostridiaceae</taxon>
        <taxon>Isachenkonia</taxon>
    </lineage>
</organism>
<sequence length="244" mass="28255">MTEKTNWLKDSYIAHRGYHNSKDAPENSMAAFANALKKGFAIELDIHLTKDQQVVVFHDWDLKRMTGSSGKIADCTTDKIRSLMLLDSKEKIPLLRELLEYVDGRVPLLIEIKNRRRVGRLERKTDQLLRQYKGQFAVQSFNPYSIGWFKDHSPKVLRGQISGAFKTPELSLYKKFLLNHLLLNYVSSPHFINYDINYLSRLPKKIQKKKGIILGHTARNPEDYTSAMEKITNVVFEGFNPKEL</sequence>
<feature type="domain" description="GP-PDE" evidence="1">
    <location>
        <begin position="10"/>
        <end position="244"/>
    </location>
</feature>
<dbReference type="GO" id="GO:0008081">
    <property type="term" value="F:phosphoric diester hydrolase activity"/>
    <property type="evidence" value="ECO:0007669"/>
    <property type="project" value="InterPro"/>
</dbReference>
<dbReference type="PANTHER" id="PTHR46211:SF1">
    <property type="entry name" value="GLYCEROPHOSPHODIESTER PHOSPHODIESTERASE, CYTOPLASMIC"/>
    <property type="match status" value="1"/>
</dbReference>